<dbReference type="OrthoDB" id="9805749at2"/>
<feature type="transmembrane region" description="Helical" evidence="8">
    <location>
        <begin position="241"/>
        <end position="264"/>
    </location>
</feature>
<keyword evidence="5 8" id="KW-0812">Transmembrane</keyword>
<dbReference type="NCBIfam" id="TIGR03173">
    <property type="entry name" value="pbuX"/>
    <property type="match status" value="1"/>
</dbReference>
<dbReference type="GO" id="GO:0005886">
    <property type="term" value="C:plasma membrane"/>
    <property type="evidence" value="ECO:0007669"/>
    <property type="project" value="UniProtKB-SubCell"/>
</dbReference>
<evidence type="ECO:0000256" key="4">
    <source>
        <dbReference type="ARBA" id="ARBA00022475"/>
    </source>
</evidence>
<keyword evidence="6 8" id="KW-1133">Transmembrane helix</keyword>
<dbReference type="EMBL" id="FNHP01000005">
    <property type="protein sequence ID" value="SDM39748.1"/>
    <property type="molecule type" value="Genomic_DNA"/>
</dbReference>
<gene>
    <name evidence="9" type="ORF">SAMN05428957_105185</name>
</gene>
<proteinExistence type="inferred from homology"/>
<comment type="subcellular location">
    <subcellularLocation>
        <location evidence="1">Cell membrane</location>
        <topology evidence="1">Multi-pass membrane protein</topology>
    </subcellularLocation>
</comment>
<dbReference type="PANTHER" id="PTHR42810:SF4">
    <property type="entry name" value="URIC ACID TRANSPORTER UACT"/>
    <property type="match status" value="1"/>
</dbReference>
<name>A0A1G9SWB5_9BURK</name>
<feature type="transmembrane region" description="Helical" evidence="8">
    <location>
        <begin position="327"/>
        <end position="350"/>
    </location>
</feature>
<dbReference type="Pfam" id="PF00860">
    <property type="entry name" value="Xan_ur_permease"/>
    <property type="match status" value="1"/>
</dbReference>
<feature type="transmembrane region" description="Helical" evidence="8">
    <location>
        <begin position="385"/>
        <end position="407"/>
    </location>
</feature>
<accession>A0A1G9SWB5</accession>
<dbReference type="RefSeq" id="WP_091569514.1">
    <property type="nucleotide sequence ID" value="NZ_FNHP01000005.1"/>
</dbReference>
<keyword evidence="4" id="KW-1003">Cell membrane</keyword>
<feature type="transmembrane region" description="Helical" evidence="8">
    <location>
        <begin position="356"/>
        <end position="373"/>
    </location>
</feature>
<evidence type="ECO:0000256" key="3">
    <source>
        <dbReference type="ARBA" id="ARBA00022448"/>
    </source>
</evidence>
<protein>
    <submittedName>
        <fullName evidence="9">Xanthine permease</fullName>
    </submittedName>
</protein>
<feature type="transmembrane region" description="Helical" evidence="8">
    <location>
        <begin position="176"/>
        <end position="194"/>
    </location>
</feature>
<comment type="similarity">
    <text evidence="2">Belongs to the nucleobase:cation symporter-2 (NCS2) (TC 2.A.40) family.</text>
</comment>
<feature type="transmembrane region" description="Helical" evidence="8">
    <location>
        <begin position="90"/>
        <end position="108"/>
    </location>
</feature>
<dbReference type="PANTHER" id="PTHR42810">
    <property type="entry name" value="PURINE PERMEASE C1399.01C-RELATED"/>
    <property type="match status" value="1"/>
</dbReference>
<dbReference type="STRING" id="1527607.SAMN05428957_105185"/>
<feature type="transmembrane region" description="Helical" evidence="8">
    <location>
        <begin position="200"/>
        <end position="220"/>
    </location>
</feature>
<evidence type="ECO:0000256" key="6">
    <source>
        <dbReference type="ARBA" id="ARBA00022989"/>
    </source>
</evidence>
<dbReference type="AlphaFoldDB" id="A0A1G9SWB5"/>
<organism evidence="9 10">
    <name type="scientific">Oryzisolibacter propanilivorax</name>
    <dbReference type="NCBI Taxonomy" id="1527607"/>
    <lineage>
        <taxon>Bacteria</taxon>
        <taxon>Pseudomonadati</taxon>
        <taxon>Pseudomonadota</taxon>
        <taxon>Betaproteobacteria</taxon>
        <taxon>Burkholderiales</taxon>
        <taxon>Comamonadaceae</taxon>
        <taxon>Oryzisolibacter</taxon>
    </lineage>
</organism>
<dbReference type="GO" id="GO:0042907">
    <property type="term" value="F:xanthine transmembrane transporter activity"/>
    <property type="evidence" value="ECO:0007669"/>
    <property type="project" value="TreeGrafter"/>
</dbReference>
<evidence type="ECO:0000256" key="8">
    <source>
        <dbReference type="SAM" id="Phobius"/>
    </source>
</evidence>
<reference evidence="10" key="1">
    <citation type="submission" date="2016-10" db="EMBL/GenBank/DDBJ databases">
        <authorList>
            <person name="Varghese N."/>
            <person name="Submissions S."/>
        </authorList>
    </citation>
    <scope>NUCLEOTIDE SEQUENCE [LARGE SCALE GENOMIC DNA]</scope>
    <source>
        <strain evidence="10">EPL6</strain>
    </source>
</reference>
<feature type="transmembrane region" description="Helical" evidence="8">
    <location>
        <begin position="413"/>
        <end position="436"/>
    </location>
</feature>
<dbReference type="InterPro" id="IPR006043">
    <property type="entry name" value="NCS2"/>
</dbReference>
<evidence type="ECO:0000256" key="7">
    <source>
        <dbReference type="ARBA" id="ARBA00023136"/>
    </source>
</evidence>
<evidence type="ECO:0000313" key="10">
    <source>
        <dbReference type="Proteomes" id="UP000198552"/>
    </source>
</evidence>
<evidence type="ECO:0000256" key="1">
    <source>
        <dbReference type="ARBA" id="ARBA00004651"/>
    </source>
</evidence>
<evidence type="ECO:0000313" key="9">
    <source>
        <dbReference type="EMBL" id="SDM39748.1"/>
    </source>
</evidence>
<dbReference type="InterPro" id="IPR017588">
    <property type="entry name" value="UacT-like"/>
</dbReference>
<dbReference type="Proteomes" id="UP000198552">
    <property type="component" value="Unassembled WGS sequence"/>
</dbReference>
<feature type="transmembrane region" description="Helical" evidence="8">
    <location>
        <begin position="139"/>
        <end position="164"/>
    </location>
</feature>
<evidence type="ECO:0000256" key="2">
    <source>
        <dbReference type="ARBA" id="ARBA00008821"/>
    </source>
</evidence>
<keyword evidence="10" id="KW-1185">Reference proteome</keyword>
<dbReference type="PROSITE" id="PS01116">
    <property type="entry name" value="XANTH_URACIL_PERMASE"/>
    <property type="match status" value="1"/>
</dbReference>
<evidence type="ECO:0000256" key="5">
    <source>
        <dbReference type="ARBA" id="ARBA00022692"/>
    </source>
</evidence>
<keyword evidence="3" id="KW-0813">Transport</keyword>
<dbReference type="NCBIfam" id="NF037981">
    <property type="entry name" value="NCS2_1"/>
    <property type="match status" value="1"/>
</dbReference>
<dbReference type="NCBIfam" id="TIGR00801">
    <property type="entry name" value="ncs2"/>
    <property type="match status" value="1"/>
</dbReference>
<feature type="transmembrane region" description="Helical" evidence="8">
    <location>
        <begin position="61"/>
        <end position="84"/>
    </location>
</feature>
<dbReference type="InterPro" id="IPR006042">
    <property type="entry name" value="Xan_ur_permease"/>
</dbReference>
<feature type="transmembrane region" description="Helical" evidence="8">
    <location>
        <begin position="115"/>
        <end position="133"/>
    </location>
</feature>
<keyword evidence="7 8" id="KW-0472">Membrane</keyword>
<feature type="transmembrane region" description="Helical" evidence="8">
    <location>
        <begin position="27"/>
        <end position="49"/>
    </location>
</feature>
<sequence>MSTHRATPTTADVERPEDENLGLGANLAYGLQHVLTMYGGIVAVPLIVAEAAGMAPSDTGLLITACLFMGGVATLLQTLGIPFFGSRLPLVQGVSFAGVATMVSILQTGGGIQGILGAVMASAVLGLIIAPIFSKVTRFFPPLVNGCVITVIGMSLIPVAAHWAMGGNARAADYGSMSNIGLAGIALASVLLLSKIGNAAISRLSILLAIVIGTVAAVLMGKADFSQVGQGPWFAIPQPLYFGWPVFDVAAILSMFIVILVILVETSADVLAVGDIVGTPVDSHRLGNGLRADMLSSIVAPVFGAFTQSAFAQNVGLVAVTGVKSRFVVAYSGLILITLGVLPVMGRVVACVPPSVLGGAGLVLFGTVAASGIRTLSKVEYHNNMNLIIVAASIGAGLLPVVAPKFYAHFPDWFATIFHSGISGAALVAVVLNLLFNHFKQGNSDQQSVFVAASERVLSEQVLASLYDGDVVIDGKLYDKDGKLVPIAGTSHAH</sequence>